<dbReference type="AlphaFoldDB" id="A0A8S3XTE2"/>
<comment type="caution">
    <text evidence="1">The sequence shown here is derived from an EMBL/GenBank/DDBJ whole genome shotgun (WGS) entry which is preliminary data.</text>
</comment>
<evidence type="ECO:0000313" key="1">
    <source>
        <dbReference type="EMBL" id="CAG5039965.1"/>
    </source>
</evidence>
<dbReference type="EMBL" id="CAJQZP010001342">
    <property type="protein sequence ID" value="CAG5039965.1"/>
    <property type="molecule type" value="Genomic_DNA"/>
</dbReference>
<accession>A0A8S3XTE2</accession>
<protein>
    <submittedName>
        <fullName evidence="1">(apollo) hypothetical protein</fullName>
    </submittedName>
</protein>
<reference evidence="1" key="1">
    <citation type="submission" date="2021-04" db="EMBL/GenBank/DDBJ databases">
        <authorList>
            <person name="Tunstrom K."/>
        </authorList>
    </citation>
    <scope>NUCLEOTIDE SEQUENCE</scope>
</reference>
<name>A0A8S3XTE2_PARAO</name>
<dbReference type="Proteomes" id="UP000691718">
    <property type="component" value="Unassembled WGS sequence"/>
</dbReference>
<gene>
    <name evidence="1" type="ORF">PAPOLLO_LOCUS21762</name>
</gene>
<evidence type="ECO:0000313" key="2">
    <source>
        <dbReference type="Proteomes" id="UP000691718"/>
    </source>
</evidence>
<keyword evidence="2" id="KW-1185">Reference proteome</keyword>
<sequence length="156" mass="18002">MKRATNEGMSGNDDDIGVTYTTDYFDIESSPEELPSLIVDYANMIRNDIILLDNSVETRTRKRGNIKVEKYKKETIDLGEEYFPRYIETKNCSKRLCPTSYNCQKSLYNITILKKSGYPNEVSPVEVPHELKRRWVAIRLPVTIGCICTRDHVDSN</sequence>
<dbReference type="OrthoDB" id="5950649at2759"/>
<dbReference type="PANTHER" id="PTHR39940:SF1">
    <property type="entry name" value="PROTHORACICOTROPIC HORMONE, ISOFORM F"/>
    <property type="match status" value="1"/>
</dbReference>
<dbReference type="PANTHER" id="PTHR39940">
    <property type="entry name" value="PROTHORACICOTROPIC HORMONE, ISOFORM F"/>
    <property type="match status" value="1"/>
</dbReference>
<proteinExistence type="predicted"/>
<dbReference type="InterPro" id="IPR052876">
    <property type="entry name" value="Insect_Hormone_Regulators"/>
</dbReference>
<organism evidence="1 2">
    <name type="scientific">Parnassius apollo</name>
    <name type="common">Apollo butterfly</name>
    <name type="synonym">Papilio apollo</name>
    <dbReference type="NCBI Taxonomy" id="110799"/>
    <lineage>
        <taxon>Eukaryota</taxon>
        <taxon>Metazoa</taxon>
        <taxon>Ecdysozoa</taxon>
        <taxon>Arthropoda</taxon>
        <taxon>Hexapoda</taxon>
        <taxon>Insecta</taxon>
        <taxon>Pterygota</taxon>
        <taxon>Neoptera</taxon>
        <taxon>Endopterygota</taxon>
        <taxon>Lepidoptera</taxon>
        <taxon>Glossata</taxon>
        <taxon>Ditrysia</taxon>
        <taxon>Papilionoidea</taxon>
        <taxon>Papilionidae</taxon>
        <taxon>Parnassiinae</taxon>
        <taxon>Parnassini</taxon>
        <taxon>Parnassius</taxon>
        <taxon>Parnassius</taxon>
    </lineage>
</organism>